<gene>
    <name evidence="2" type="ORF">MPF_1701</name>
</gene>
<comment type="caution">
    <text evidence="2">The sequence shown here is derived from an EMBL/GenBank/DDBJ whole genome shotgun (WGS) entry which is preliminary data.</text>
</comment>
<keyword evidence="1" id="KW-1133">Transmembrane helix</keyword>
<sequence length="50" mass="5965">MPLVLQGNCHFHCFFNRTNVLELYIYIFEYVLQFIQLPQSVVIIFVNVSN</sequence>
<reference evidence="2 3" key="1">
    <citation type="submission" date="2014-12" db="EMBL/GenBank/DDBJ databases">
        <title>The genome sequence of Methanohalophilus portucalensis strain FDF1.</title>
        <authorList>
            <person name="Lai M.-C."/>
            <person name="Lai S.-J."/>
        </authorList>
    </citation>
    <scope>NUCLEOTIDE SEQUENCE [LARGE SCALE GENOMIC DNA]</scope>
    <source>
        <strain evidence="2 3">FDF-1</strain>
    </source>
</reference>
<name>A0A1L9C321_9EURY</name>
<dbReference type="AlphaFoldDB" id="A0A1L9C321"/>
<evidence type="ECO:0000313" key="2">
    <source>
        <dbReference type="EMBL" id="OJH48853.1"/>
    </source>
</evidence>
<feature type="transmembrane region" description="Helical" evidence="1">
    <location>
        <begin position="24"/>
        <end position="48"/>
    </location>
</feature>
<evidence type="ECO:0000256" key="1">
    <source>
        <dbReference type="SAM" id="Phobius"/>
    </source>
</evidence>
<accession>A0A1L9C321</accession>
<evidence type="ECO:0000313" key="3">
    <source>
        <dbReference type="Proteomes" id="UP000185713"/>
    </source>
</evidence>
<proteinExistence type="predicted"/>
<dbReference type="EMBL" id="JWTK01000005">
    <property type="protein sequence ID" value="OJH48853.1"/>
    <property type="molecule type" value="Genomic_DNA"/>
</dbReference>
<keyword evidence="1" id="KW-0812">Transmembrane</keyword>
<dbReference type="Proteomes" id="UP000185713">
    <property type="component" value="Unassembled WGS sequence"/>
</dbReference>
<keyword evidence="1" id="KW-0472">Membrane</keyword>
<organism evidence="2 3">
    <name type="scientific">Methanohalophilus portucalensis FDF-1</name>
    <dbReference type="NCBI Taxonomy" id="523843"/>
    <lineage>
        <taxon>Archaea</taxon>
        <taxon>Methanobacteriati</taxon>
        <taxon>Methanobacteriota</taxon>
        <taxon>Stenosarchaea group</taxon>
        <taxon>Methanomicrobia</taxon>
        <taxon>Methanosarcinales</taxon>
        <taxon>Methanosarcinaceae</taxon>
        <taxon>Methanohalophilus</taxon>
    </lineage>
</organism>
<protein>
    <submittedName>
        <fullName evidence="2">Uncharacterized protein</fullName>
    </submittedName>
</protein>